<evidence type="ECO:0000313" key="1">
    <source>
        <dbReference type="EMBL" id="KUN95384.1"/>
    </source>
</evidence>
<name>A0A117RK78_9ACTN</name>
<accession>A0A117RK78</accession>
<dbReference type="OrthoDB" id="9996677at2"/>
<reference evidence="1 2" key="1">
    <citation type="submission" date="2015-10" db="EMBL/GenBank/DDBJ databases">
        <title>Draft genome sequence of Streptomyces caeruleatus NRRL B-24802, type strain for the species Streptomyces caeruleatus.</title>
        <authorList>
            <person name="Ruckert C."/>
            <person name="Winkler A."/>
            <person name="Kalinowski J."/>
            <person name="Kampfer P."/>
            <person name="Glaeser S."/>
        </authorList>
    </citation>
    <scope>NUCLEOTIDE SEQUENCE [LARGE SCALE GENOMIC DNA]</scope>
    <source>
        <strain evidence="1 2">NRRL B-24802</strain>
    </source>
</reference>
<proteinExistence type="predicted"/>
<dbReference type="Proteomes" id="UP000053429">
    <property type="component" value="Unassembled WGS sequence"/>
</dbReference>
<sequence length="142" mass="15215">MAQIKATHRQAASSPAIAAALAPTGHPHPLLAEQAREHPEPVTSMERAETAIRAALRDQLAGTTTNFHGASDQLAEVLIDEQARHLARPEVGGFPLEECRGYEAFSLAASAMSRALALSHDPKRTYQTLCILLAELAEEVGE</sequence>
<dbReference type="AlphaFoldDB" id="A0A117RK78"/>
<gene>
    <name evidence="1" type="ORF">AQJ67_35935</name>
</gene>
<evidence type="ECO:0000313" key="2">
    <source>
        <dbReference type="Proteomes" id="UP000053429"/>
    </source>
</evidence>
<protein>
    <submittedName>
        <fullName evidence="1">Uncharacterized protein</fullName>
    </submittedName>
</protein>
<dbReference type="EMBL" id="LMWY01000049">
    <property type="protein sequence ID" value="KUN95384.1"/>
    <property type="molecule type" value="Genomic_DNA"/>
</dbReference>
<dbReference type="RefSeq" id="WP_062723659.1">
    <property type="nucleotide sequence ID" value="NZ_KQ948938.1"/>
</dbReference>
<keyword evidence="2" id="KW-1185">Reference proteome</keyword>
<organism evidence="1 2">
    <name type="scientific">Streptomyces caeruleatus</name>
    <dbReference type="NCBI Taxonomy" id="661399"/>
    <lineage>
        <taxon>Bacteria</taxon>
        <taxon>Bacillati</taxon>
        <taxon>Actinomycetota</taxon>
        <taxon>Actinomycetes</taxon>
        <taxon>Kitasatosporales</taxon>
        <taxon>Streptomycetaceae</taxon>
        <taxon>Streptomyces</taxon>
    </lineage>
</organism>
<dbReference type="STRING" id="661399.AQJ67_35935"/>
<comment type="caution">
    <text evidence="1">The sequence shown here is derived from an EMBL/GenBank/DDBJ whole genome shotgun (WGS) entry which is preliminary data.</text>
</comment>